<evidence type="ECO:0000313" key="4">
    <source>
        <dbReference type="EnsemblMetazoa" id="GBRI018910-PA"/>
    </source>
</evidence>
<evidence type="ECO:0000256" key="2">
    <source>
        <dbReference type="SAM" id="Coils"/>
    </source>
</evidence>
<proteinExistence type="inferred from homology"/>
<feature type="transmembrane region" description="Helical" evidence="3">
    <location>
        <begin position="652"/>
        <end position="671"/>
    </location>
</feature>
<comment type="similarity">
    <text evidence="1">Belongs to the unc-93 family.</text>
</comment>
<dbReference type="STRING" id="37001.A0A1A9WGK3"/>
<feature type="transmembrane region" description="Helical" evidence="3">
    <location>
        <begin position="677"/>
        <end position="694"/>
    </location>
</feature>
<organism evidence="4 5">
    <name type="scientific">Glossina brevipalpis</name>
    <dbReference type="NCBI Taxonomy" id="37001"/>
    <lineage>
        <taxon>Eukaryota</taxon>
        <taxon>Metazoa</taxon>
        <taxon>Ecdysozoa</taxon>
        <taxon>Arthropoda</taxon>
        <taxon>Hexapoda</taxon>
        <taxon>Insecta</taxon>
        <taxon>Pterygota</taxon>
        <taxon>Neoptera</taxon>
        <taxon>Endopterygota</taxon>
        <taxon>Diptera</taxon>
        <taxon>Brachycera</taxon>
        <taxon>Muscomorpha</taxon>
        <taxon>Hippoboscoidea</taxon>
        <taxon>Glossinidae</taxon>
        <taxon>Glossina</taxon>
    </lineage>
</organism>
<dbReference type="VEuPathDB" id="VectorBase:GBRI018910"/>
<keyword evidence="5" id="KW-1185">Reference proteome</keyword>
<feature type="transmembrane region" description="Helical" evidence="3">
    <location>
        <begin position="523"/>
        <end position="541"/>
    </location>
</feature>
<reference evidence="4" key="2">
    <citation type="submission" date="2020-05" db="UniProtKB">
        <authorList>
            <consortium name="EnsemblMetazoa"/>
        </authorList>
    </citation>
    <scope>IDENTIFICATION</scope>
    <source>
        <strain evidence="4">IAEA</strain>
    </source>
</reference>
<dbReference type="EnsemblMetazoa" id="GBRI018910-RA">
    <property type="protein sequence ID" value="GBRI018910-PA"/>
    <property type="gene ID" value="GBRI018910"/>
</dbReference>
<feature type="transmembrane region" description="Helical" evidence="3">
    <location>
        <begin position="203"/>
        <end position="224"/>
    </location>
</feature>
<dbReference type="GO" id="GO:0015459">
    <property type="term" value="F:potassium channel regulator activity"/>
    <property type="evidence" value="ECO:0007669"/>
    <property type="project" value="TreeGrafter"/>
</dbReference>
<keyword evidence="3" id="KW-1133">Transmembrane helix</keyword>
<evidence type="ECO:0000256" key="3">
    <source>
        <dbReference type="SAM" id="Phobius"/>
    </source>
</evidence>
<dbReference type="GO" id="GO:0006937">
    <property type="term" value="P:regulation of muscle contraction"/>
    <property type="evidence" value="ECO:0007669"/>
    <property type="project" value="TreeGrafter"/>
</dbReference>
<feature type="transmembrane region" description="Helical" evidence="3">
    <location>
        <begin position="615"/>
        <end position="640"/>
    </location>
</feature>
<accession>A0A1A9WGK3</accession>
<sequence length="709" mass="78295">MGSLPNLHELEQIERRREKRFEREMREQLAREANRERERFAQKKQTYYNAHPMIAVGVNSGGGGGGGGSGSGNGVASASATSGLTGLPIANRHHGHTVHAHHRNSLTSNRHRVVRARSSGAAHNIWDEQILEHFSTYSPISTRSHRVNPVTSYQVQAALAASRRRESINSSIGATSIRRLITLNNRNCRHKVPTHVRQKVCKCFTFLTVAHGLICAILVPIFGLQGSNSIWHHREQWLQVGPNIGSLLLSVSMLASASICLITPKLIRKFGYTVLIAVNYATVCVFLICHLYPSIYTLLPAYIGLGLTYSAAWVSKIAVVVHYGSKLSCSQHECTLMPVLAVDAWEEHKLFCSRDQKVRRLARWFQIAKDLGVIAGAVTASVILSCTSNDWNCLDAKQIESLISANPMKSDNSSGRGIVNWQGWPYSTSTIVWNQQPGYSNEYYILDEHGTRICGADQCPIWHFDINETIFTPFIKESGRAGGTILIIIYLVLAAISLLLTILMGKIQATFRHERLKGITDSLLFAGPLAYFVGTEQAYILSDFLRAFVSCSLGVSMVSGAIVAMGIMQAIVSCTLSMLLRHTKRIVIILAAFFFHSCLLLALSTWKPSSDDSALFYVLAASWGACNGIWETLLLALVTLNHTNHVAEVTAPLQSLRFLGLAVTFAAHGFMCETPKIITLVVILMLSVPPYAMLEIRLETQRKANIMNL</sequence>
<reference evidence="5" key="1">
    <citation type="submission" date="2014-03" db="EMBL/GenBank/DDBJ databases">
        <authorList>
            <person name="Aksoy S."/>
            <person name="Warren W."/>
            <person name="Wilson R.K."/>
        </authorList>
    </citation>
    <scope>NUCLEOTIDE SEQUENCE [LARGE SCALE GENOMIC DNA]</scope>
    <source>
        <strain evidence="5">IAEA</strain>
    </source>
</reference>
<dbReference type="GO" id="GO:0055120">
    <property type="term" value="C:striated muscle dense body"/>
    <property type="evidence" value="ECO:0007669"/>
    <property type="project" value="TreeGrafter"/>
</dbReference>
<dbReference type="SUPFAM" id="SSF103473">
    <property type="entry name" value="MFS general substrate transporter"/>
    <property type="match status" value="2"/>
</dbReference>
<name>A0A1A9WGK3_9MUSC</name>
<dbReference type="InterPro" id="IPR036259">
    <property type="entry name" value="MFS_trans_sf"/>
</dbReference>
<keyword evidence="3" id="KW-0472">Membrane</keyword>
<dbReference type="GO" id="GO:0043266">
    <property type="term" value="P:regulation of potassium ion transport"/>
    <property type="evidence" value="ECO:0007669"/>
    <property type="project" value="TreeGrafter"/>
</dbReference>
<dbReference type="PANTHER" id="PTHR19444:SF11">
    <property type="entry name" value="UNC93-LIKE PROTEIN"/>
    <property type="match status" value="1"/>
</dbReference>
<feature type="transmembrane region" description="Helical" evidence="3">
    <location>
        <begin position="586"/>
        <end position="603"/>
    </location>
</feature>
<feature type="transmembrane region" description="Helical" evidence="3">
    <location>
        <begin position="270"/>
        <end position="293"/>
    </location>
</feature>
<dbReference type="Proteomes" id="UP000091820">
    <property type="component" value="Unassembled WGS sequence"/>
</dbReference>
<protein>
    <submittedName>
        <fullName evidence="4">Uncharacterized protein</fullName>
    </submittedName>
</protein>
<feature type="transmembrane region" description="Helical" evidence="3">
    <location>
        <begin position="547"/>
        <end position="574"/>
    </location>
</feature>
<evidence type="ECO:0000256" key="1">
    <source>
        <dbReference type="ARBA" id="ARBA00009172"/>
    </source>
</evidence>
<keyword evidence="2" id="KW-0175">Coiled coil</keyword>
<dbReference type="AlphaFoldDB" id="A0A1A9WGK3"/>
<dbReference type="InterPro" id="IPR051951">
    <property type="entry name" value="UNC-93_regulatory"/>
</dbReference>
<feature type="coiled-coil region" evidence="2">
    <location>
        <begin position="19"/>
        <end position="46"/>
    </location>
</feature>
<keyword evidence="3" id="KW-0812">Transmembrane</keyword>
<feature type="transmembrane region" description="Helical" evidence="3">
    <location>
        <begin position="244"/>
        <end position="263"/>
    </location>
</feature>
<dbReference type="PANTHER" id="PTHR19444">
    <property type="entry name" value="UNC-93 RELATED"/>
    <property type="match status" value="1"/>
</dbReference>
<evidence type="ECO:0000313" key="5">
    <source>
        <dbReference type="Proteomes" id="UP000091820"/>
    </source>
</evidence>
<feature type="transmembrane region" description="Helical" evidence="3">
    <location>
        <begin position="481"/>
        <end position="503"/>
    </location>
</feature>
<dbReference type="GO" id="GO:0005886">
    <property type="term" value="C:plasma membrane"/>
    <property type="evidence" value="ECO:0007669"/>
    <property type="project" value="TreeGrafter"/>
</dbReference>